<gene>
    <name evidence="1" type="ORF">JCM19302_2082</name>
</gene>
<evidence type="ECO:0000313" key="2">
    <source>
        <dbReference type="Proteomes" id="UP000029646"/>
    </source>
</evidence>
<evidence type="ECO:0008006" key="3">
    <source>
        <dbReference type="Google" id="ProtNLM"/>
    </source>
</evidence>
<dbReference type="EMBL" id="BBNS01000044">
    <property type="protein sequence ID" value="GAL73221.1"/>
    <property type="molecule type" value="Genomic_DNA"/>
</dbReference>
<dbReference type="PANTHER" id="PTHR36452">
    <property type="entry name" value="CHROMOSOME 12, WHOLE GENOME SHOTGUN SEQUENCE"/>
    <property type="match status" value="1"/>
</dbReference>
<reference evidence="1 2" key="1">
    <citation type="journal article" date="2014" name="Genome Announc.">
        <title>Draft Genome Sequence of Marine Flavobacterium Jejuia pallidilutea Strain 11shimoA1 and Pigmentation Mutants.</title>
        <authorList>
            <person name="Takatani N."/>
            <person name="Nakanishi M."/>
            <person name="Meirelles P."/>
            <person name="Mino S."/>
            <person name="Suda W."/>
            <person name="Oshima K."/>
            <person name="Hattori M."/>
            <person name="Ohkuma M."/>
            <person name="Hosokawa M."/>
            <person name="Miyashita K."/>
            <person name="Thompson F.L."/>
            <person name="Niwa A."/>
            <person name="Sawabe T."/>
            <person name="Sawabe T."/>
        </authorList>
    </citation>
    <scope>NUCLEOTIDE SEQUENCE [LARGE SCALE GENOMIC DNA]</scope>
    <source>
        <strain evidence="2">JCM19302</strain>
    </source>
</reference>
<dbReference type="Proteomes" id="UP000029646">
    <property type="component" value="Unassembled WGS sequence"/>
</dbReference>
<dbReference type="InterPro" id="IPR012808">
    <property type="entry name" value="CHP02453"/>
</dbReference>
<name>A0A090W8F4_9FLAO</name>
<organism evidence="1 2">
    <name type="scientific">Jejuia pallidilutea</name>
    <dbReference type="NCBI Taxonomy" id="504487"/>
    <lineage>
        <taxon>Bacteria</taxon>
        <taxon>Pseudomonadati</taxon>
        <taxon>Bacteroidota</taxon>
        <taxon>Flavobacteriia</taxon>
        <taxon>Flavobacteriales</taxon>
        <taxon>Flavobacteriaceae</taxon>
        <taxon>Jejuia</taxon>
    </lineage>
</organism>
<dbReference type="AlphaFoldDB" id="A0A090W8F4"/>
<comment type="caution">
    <text evidence="1">The sequence shown here is derived from an EMBL/GenBank/DDBJ whole genome shotgun (WGS) entry which is preliminary data.</text>
</comment>
<dbReference type="Pfam" id="PF09365">
    <property type="entry name" value="DUF2461"/>
    <property type="match status" value="1"/>
</dbReference>
<protein>
    <recommendedName>
        <fullName evidence="3">TIGR02453 family protein</fullName>
    </recommendedName>
</protein>
<accession>A0A090W8F4</accession>
<sequence>MDDSEMRDILENKAFNSVWGDTFVGDEVKTAPKGFNKEHKAIDLIKKKQYIFIKKYTDTEVLADNFLQEVDNAFKTVRPFFDYMSDVLTTDLNGVSLVD</sequence>
<proteinExistence type="predicted"/>
<dbReference type="PANTHER" id="PTHR36452:SF1">
    <property type="entry name" value="DUF2461 DOMAIN-CONTAINING PROTEIN"/>
    <property type="match status" value="1"/>
</dbReference>
<evidence type="ECO:0000313" key="1">
    <source>
        <dbReference type="EMBL" id="GAL73221.1"/>
    </source>
</evidence>